<dbReference type="SMART" id="SM00028">
    <property type="entry name" value="TPR"/>
    <property type="match status" value="12"/>
</dbReference>
<proteinExistence type="predicted"/>
<dbReference type="Pfam" id="PF14559">
    <property type="entry name" value="TPR_19"/>
    <property type="match status" value="2"/>
</dbReference>
<keyword evidence="4" id="KW-0732">Signal</keyword>
<comment type="caution">
    <text evidence="6">The sequence shown here is derived from an EMBL/GenBank/DDBJ whole genome shotgun (WGS) entry which is preliminary data.</text>
</comment>
<feature type="domain" description="YaiO beta-barrel" evidence="5">
    <location>
        <begin position="730"/>
        <end position="899"/>
    </location>
</feature>
<evidence type="ECO:0000256" key="2">
    <source>
        <dbReference type="ARBA" id="ARBA00022803"/>
    </source>
</evidence>
<dbReference type="EMBL" id="JAULBC010000002">
    <property type="protein sequence ID" value="MEX6687066.1"/>
    <property type="molecule type" value="Genomic_DNA"/>
</dbReference>
<gene>
    <name evidence="6" type="ORF">QTN47_06150</name>
</gene>
<reference evidence="6 7" key="1">
    <citation type="submission" date="2023-07" db="EMBL/GenBank/DDBJ databases">
        <authorList>
            <person name="Lian W.-H."/>
        </authorList>
    </citation>
    <scope>NUCLEOTIDE SEQUENCE [LARGE SCALE GENOMIC DNA]</scope>
    <source>
        <strain evidence="6 7">SYSU DXS3180</strain>
    </source>
</reference>
<dbReference type="RefSeq" id="WP_369328470.1">
    <property type="nucleotide sequence ID" value="NZ_JAULBC010000002.1"/>
</dbReference>
<dbReference type="SUPFAM" id="SSF48452">
    <property type="entry name" value="TPR-like"/>
    <property type="match status" value="4"/>
</dbReference>
<evidence type="ECO:0000313" key="7">
    <source>
        <dbReference type="Proteomes" id="UP001560573"/>
    </source>
</evidence>
<protein>
    <submittedName>
        <fullName evidence="6">Tetratricopeptide repeat protein</fullName>
    </submittedName>
</protein>
<dbReference type="PANTHER" id="PTHR44943:SF8">
    <property type="entry name" value="TPR REPEAT-CONTAINING PROTEIN MJ0263"/>
    <property type="match status" value="1"/>
</dbReference>
<organism evidence="6 7">
    <name type="scientific">Danxiaibacter flavus</name>
    <dbReference type="NCBI Taxonomy" id="3049108"/>
    <lineage>
        <taxon>Bacteria</taxon>
        <taxon>Pseudomonadati</taxon>
        <taxon>Bacteroidota</taxon>
        <taxon>Chitinophagia</taxon>
        <taxon>Chitinophagales</taxon>
        <taxon>Chitinophagaceae</taxon>
        <taxon>Danxiaibacter</taxon>
    </lineage>
</organism>
<keyword evidence="2 3" id="KW-0802">TPR repeat</keyword>
<feature type="repeat" description="TPR" evidence="3">
    <location>
        <begin position="179"/>
        <end position="212"/>
    </location>
</feature>
<dbReference type="Pfam" id="PF19413">
    <property type="entry name" value="YaiO"/>
    <property type="match status" value="1"/>
</dbReference>
<evidence type="ECO:0000256" key="4">
    <source>
        <dbReference type="SAM" id="SignalP"/>
    </source>
</evidence>
<evidence type="ECO:0000313" key="6">
    <source>
        <dbReference type="EMBL" id="MEX6687066.1"/>
    </source>
</evidence>
<accession>A0ABV3ZB29</accession>
<keyword evidence="7" id="KW-1185">Reference proteome</keyword>
<dbReference type="NCBIfam" id="TIGR04390">
    <property type="entry name" value="OMP_YaiO_dom"/>
    <property type="match status" value="1"/>
</dbReference>
<name>A0ABV3ZB29_9BACT</name>
<feature type="chain" id="PRO_5045650917" evidence="4">
    <location>
        <begin position="27"/>
        <end position="961"/>
    </location>
</feature>
<sequence>MGRNLFLIILVTASALFANNISAQMAADVVNKLSSTDVINEIKKEIDVNHNYARAVELSKAAAAKYPTDMDFQFLLGRSYLLAKDYNNAETAIGNVIKKAKNYKDAYITAANIQVGKNRPDIALVFVESGLQLFPDDKDLNIKKLPLLQQGNDGVKAEQYADHLINYYRNDKDAVDAYFDYRSTIAGNFLQQKNYEQAIIQYQKILEIDPQNDAAVKQIIDAEMKTGDVEGSLKELNKGIAITPDSYEYQLKKILLLQELKRYPEALDVLQAMIKTHPNDSKLRQLNVDLRLEAGRYFRNADPYAQYQSVLDISPSNKEALNNAINYAISHRMYDDAIVWLNKALKYYSNDAALLQKKMSVLQSMQKYGEAAVIARQLWSRAPNNAAAKNMYIELTFQNARALTSELQYDSALYYYNSILIADPNNAQALNASVNILASQKNYTEALNALDKTLAFSPNNQALLLKKASVLMDDEQYEASALMLEDLIKKYPDNKKFVNAYIDANLAHARQLMQAEEIDAAEEPYAKVLDAQPNNMEALNGIINVELTQGKGKSQTALDHTNQALKYYPSSRDFLIKKAAALSALGKYNEAVAISDSLMKRYPYNAKVKDLYIEQILASAKSYRDAGNDTMALQQYRKALFTRPSDSLALVNTINLLNSGKQYDSALVVANTALQYYPSNVDFLRKRASILDSKQEYAEAIVTADSIARIKPDMYSQDYAAYLRSKTFRNQIGLMYLTSHIDSMQAANIASLQYTRYSGQNSYTARVNFAGRSVGTGLQLELESYLHHTSKWYSFINVAAANEVVFPKFRVAYSLFHNFSNGWEGEIGGRYLNLDSISTVSAVASVAKYFGDFWINLRGYGISAESNFYQAATLTARQYMNDKTTFLFAVLGFGNSPDEFTRNYQLTNNLGQTTYSIGAGFQKTFSYRNTFSINGTWYNQKINEKKYRNQYDIYLSFYRKF</sequence>
<evidence type="ECO:0000256" key="1">
    <source>
        <dbReference type="ARBA" id="ARBA00022737"/>
    </source>
</evidence>
<dbReference type="Gene3D" id="1.25.40.10">
    <property type="entry name" value="Tetratricopeptide repeat domain"/>
    <property type="match status" value="5"/>
</dbReference>
<keyword evidence="1" id="KW-0677">Repeat</keyword>
<dbReference type="Pfam" id="PF13432">
    <property type="entry name" value="TPR_16"/>
    <property type="match status" value="2"/>
</dbReference>
<dbReference type="PANTHER" id="PTHR44943">
    <property type="entry name" value="CELLULOSE SYNTHASE OPERON PROTEIN C"/>
    <property type="match status" value="1"/>
</dbReference>
<feature type="signal peptide" evidence="4">
    <location>
        <begin position="1"/>
        <end position="26"/>
    </location>
</feature>
<dbReference type="InterPro" id="IPR011990">
    <property type="entry name" value="TPR-like_helical_dom_sf"/>
</dbReference>
<dbReference type="InterPro" id="IPR051685">
    <property type="entry name" value="Ycf3/AcsC/BcsC/TPR_MFPF"/>
</dbReference>
<dbReference type="InterPro" id="IPR019734">
    <property type="entry name" value="TPR_rpt"/>
</dbReference>
<dbReference type="Proteomes" id="UP001560573">
    <property type="component" value="Unassembled WGS sequence"/>
</dbReference>
<evidence type="ECO:0000259" key="5">
    <source>
        <dbReference type="Pfam" id="PF19413"/>
    </source>
</evidence>
<dbReference type="InterPro" id="IPR030887">
    <property type="entry name" value="Beta-barrel_YaiO"/>
</dbReference>
<dbReference type="PROSITE" id="PS50005">
    <property type="entry name" value="TPR"/>
    <property type="match status" value="1"/>
</dbReference>
<evidence type="ECO:0000256" key="3">
    <source>
        <dbReference type="PROSITE-ProRule" id="PRU00339"/>
    </source>
</evidence>